<feature type="region of interest" description="Disordered" evidence="1">
    <location>
        <begin position="27"/>
        <end position="63"/>
    </location>
</feature>
<dbReference type="AlphaFoldDB" id="A0ABC8UHX0"/>
<evidence type="ECO:0000313" key="2">
    <source>
        <dbReference type="EMBL" id="CAK9180646.1"/>
    </source>
</evidence>
<evidence type="ECO:0000313" key="3">
    <source>
        <dbReference type="Proteomes" id="UP001642360"/>
    </source>
</evidence>
<dbReference type="Proteomes" id="UP001642360">
    <property type="component" value="Unassembled WGS sequence"/>
</dbReference>
<accession>A0ABC8UHX0</accession>
<sequence length="223" mass="24481">MAGNERFELASSSSVWGFTANYPDGPRGSFSGPNFDRSGSFKESAESRMFGSGMGTSRGSGSLTGDLPPFRQSLMLEPIVMGEQKYTRSGELRRVLGISVGCTSEDNSFGATHLKPSPAVAMEDLKRVRASIIDTSIKARGRTKKLEELLHNLGKYHEAVTSKKQRRNELLKIERSGGLNLKMGIQIQRTSPELVTQKLDDRPKNVGLNKRVRTSVAETRVCS</sequence>
<organism evidence="2 3">
    <name type="scientific">Ilex paraguariensis</name>
    <name type="common">yerba mate</name>
    <dbReference type="NCBI Taxonomy" id="185542"/>
    <lineage>
        <taxon>Eukaryota</taxon>
        <taxon>Viridiplantae</taxon>
        <taxon>Streptophyta</taxon>
        <taxon>Embryophyta</taxon>
        <taxon>Tracheophyta</taxon>
        <taxon>Spermatophyta</taxon>
        <taxon>Magnoliopsida</taxon>
        <taxon>eudicotyledons</taxon>
        <taxon>Gunneridae</taxon>
        <taxon>Pentapetalae</taxon>
        <taxon>asterids</taxon>
        <taxon>campanulids</taxon>
        <taxon>Aquifoliales</taxon>
        <taxon>Aquifoliaceae</taxon>
        <taxon>Ilex</taxon>
    </lineage>
</organism>
<dbReference type="PANTHER" id="PTHR31115:SF2">
    <property type="entry name" value="OS05G0107300 PROTEIN"/>
    <property type="match status" value="1"/>
</dbReference>
<keyword evidence="3" id="KW-1185">Reference proteome</keyword>
<protein>
    <submittedName>
        <fullName evidence="2">Uncharacterized protein</fullName>
    </submittedName>
</protein>
<name>A0ABC8UHX0_9AQUA</name>
<dbReference type="EMBL" id="CAUOFW020007802">
    <property type="protein sequence ID" value="CAK9180646.1"/>
    <property type="molecule type" value="Genomic_DNA"/>
</dbReference>
<dbReference type="PANTHER" id="PTHR31115">
    <property type="entry name" value="OS05G0107300 PROTEIN"/>
    <property type="match status" value="1"/>
</dbReference>
<comment type="caution">
    <text evidence="2">The sequence shown here is derived from an EMBL/GenBank/DDBJ whole genome shotgun (WGS) entry which is preliminary data.</text>
</comment>
<reference evidence="2 3" key="1">
    <citation type="submission" date="2024-02" db="EMBL/GenBank/DDBJ databases">
        <authorList>
            <person name="Vignale AGUSTIN F."/>
            <person name="Sosa J E."/>
            <person name="Modenutti C."/>
        </authorList>
    </citation>
    <scope>NUCLEOTIDE SEQUENCE [LARGE SCALE GENOMIC DNA]</scope>
</reference>
<gene>
    <name evidence="2" type="ORF">ILEXP_LOCUS50666</name>
</gene>
<proteinExistence type="predicted"/>
<evidence type="ECO:0000256" key="1">
    <source>
        <dbReference type="SAM" id="MobiDB-lite"/>
    </source>
</evidence>